<reference evidence="27 28" key="2">
    <citation type="journal article" date="2003" name="Nature">
        <title>The DNA sequence of human chromosome 7.</title>
        <authorList>
            <person name="Hillier L.W."/>
            <person name="Fulton R.S."/>
            <person name="Fulton L.A."/>
            <person name="Graves T.A."/>
            <person name="Pepin K.H."/>
            <person name="Wagner-McPherson C."/>
            <person name="Layman D."/>
            <person name="Maas J."/>
            <person name="Jaeger S."/>
            <person name="Walker R."/>
            <person name="Wylie K."/>
            <person name="Sekhon M."/>
            <person name="Becker M.C."/>
            <person name="O'Laughlin M.D."/>
            <person name="Schaller M.E."/>
            <person name="Fewell G.A."/>
            <person name="Delehaunty K.D."/>
            <person name="Miner T.L."/>
            <person name="Nash W.E."/>
            <person name="Cordes M."/>
            <person name="Du H."/>
            <person name="Sun H."/>
            <person name="Edwards J."/>
            <person name="Bradshaw-Cordum H."/>
            <person name="Ali J."/>
            <person name="Andrews S."/>
            <person name="Isak A."/>
            <person name="Vanbrunt A."/>
            <person name="Nguyen C."/>
            <person name="Du F."/>
            <person name="Lamar B."/>
            <person name="Courtney L."/>
            <person name="Kalicki J."/>
            <person name="Ozersky P."/>
            <person name="Bielicki L."/>
            <person name="Scott K."/>
            <person name="Holmes A."/>
            <person name="Harkins R."/>
            <person name="Harris A."/>
            <person name="Strong C.M."/>
            <person name="Hou S."/>
            <person name="Tomlinson C."/>
            <person name="Dauphin-Kohlberg S."/>
            <person name="Kozlowicz-Reilly A."/>
            <person name="Leonard S."/>
            <person name="Rohlfing T."/>
            <person name="Rock S.M."/>
            <person name="Tin-Wollam A.M."/>
            <person name="Abbott A."/>
            <person name="Minx P."/>
            <person name="Maupin R."/>
            <person name="Strowmatt C."/>
            <person name="Latreille P."/>
            <person name="Miller N."/>
            <person name="Johnson D."/>
            <person name="Murray J."/>
            <person name="Woessner J.P."/>
            <person name="Wendl M.C."/>
            <person name="Yang S.P."/>
            <person name="Schultz B.R."/>
            <person name="Wallis J.W."/>
            <person name="Spieth J."/>
            <person name="Bieri T.A."/>
            <person name="Nelson J.O."/>
            <person name="Berkowicz N."/>
            <person name="Wohldmann P.E."/>
            <person name="Cook L.L."/>
            <person name="Hickenbotham M.T."/>
            <person name="Eldred J."/>
            <person name="Williams D."/>
            <person name="Bedell J.A."/>
            <person name="Mardis E.R."/>
            <person name="Clifton S.W."/>
            <person name="Chissoe S.L."/>
            <person name="Marra M.A."/>
            <person name="Raymond C."/>
            <person name="Haugen E."/>
            <person name="Gillett W."/>
            <person name="Zhou Y."/>
            <person name="James R."/>
            <person name="Phelps K."/>
            <person name="Iadanoto S."/>
            <person name="Bubb K."/>
            <person name="Simms E."/>
            <person name="Levy R."/>
            <person name="Clendenning J."/>
            <person name="Kaul R."/>
            <person name="Kent W.J."/>
            <person name="Furey T.S."/>
            <person name="Baertsch R.A."/>
            <person name="Brent M.R."/>
            <person name="Keibler E."/>
            <person name="Flicek P."/>
            <person name="Bork P."/>
            <person name="Suyama M."/>
            <person name="Bailey J.A."/>
            <person name="Portnoy M.E."/>
            <person name="Torrents D."/>
            <person name="Chinwalla A.T."/>
            <person name="Gish W.R."/>
            <person name="Eddy S.R."/>
            <person name="McPherson J.D."/>
            <person name="Olson M.V."/>
            <person name="Eichler E.E."/>
            <person name="Green E.D."/>
            <person name="Waterston R.H."/>
            <person name="Wilson R.K."/>
        </authorList>
    </citation>
    <scope>NUCLEOTIDE SEQUENCE [LARGE SCALE GENOMIC DNA]</scope>
</reference>
<dbReference type="CDD" id="cd17669">
    <property type="entry name" value="R-PTP-Z-2"/>
    <property type="match status" value="1"/>
</dbReference>
<keyword evidence="14 21" id="KW-0472">Membrane</keyword>
<feature type="compositionally biased region" description="Polar residues" evidence="20">
    <location>
        <begin position="1298"/>
        <end position="1316"/>
    </location>
</feature>
<dbReference type="SUPFAM" id="SSF52799">
    <property type="entry name" value="(Phosphotyrosine protein) phosphatases II"/>
    <property type="match status" value="2"/>
</dbReference>
<dbReference type="GeneTree" id="ENSGT00940000155529"/>
<evidence type="ECO:0000259" key="25">
    <source>
        <dbReference type="PROSITE" id="PS50853"/>
    </source>
</evidence>
<evidence type="ECO:0000256" key="12">
    <source>
        <dbReference type="ARBA" id="ARBA00022912"/>
    </source>
</evidence>
<evidence type="ECO:0000313" key="27">
    <source>
        <dbReference type="Ensembl" id="ENSP00000498708.1"/>
    </source>
</evidence>
<dbReference type="SMART" id="SM00404">
    <property type="entry name" value="PTPc_motif"/>
    <property type="match status" value="2"/>
</dbReference>
<feature type="region of interest" description="Disordered" evidence="20">
    <location>
        <begin position="867"/>
        <end position="904"/>
    </location>
</feature>
<evidence type="ECO:0000256" key="4">
    <source>
        <dbReference type="ARBA" id="ARBA00013064"/>
    </source>
</evidence>
<evidence type="ECO:0000259" key="24">
    <source>
        <dbReference type="PROSITE" id="PS50056"/>
    </source>
</evidence>
<evidence type="ECO:0000313" key="28">
    <source>
        <dbReference type="Proteomes" id="UP000005640"/>
    </source>
</evidence>
<evidence type="ECO:0000256" key="7">
    <source>
        <dbReference type="ARBA" id="ARBA00022553"/>
    </source>
</evidence>
<dbReference type="Antibodypedia" id="2175">
    <property type="antibodies" value="202 antibodies from 26 providers"/>
</dbReference>
<dbReference type="InterPro" id="IPR013783">
    <property type="entry name" value="Ig-like_fold"/>
</dbReference>
<comment type="similarity">
    <text evidence="3">Belongs to the protein-tyrosine phosphatase family. Receptor class 5 subfamily.</text>
</comment>
<dbReference type="SUPFAM" id="SSF51069">
    <property type="entry name" value="Carbonic anhydrase"/>
    <property type="match status" value="1"/>
</dbReference>
<feature type="region of interest" description="Disordered" evidence="20">
    <location>
        <begin position="1287"/>
        <end position="1316"/>
    </location>
</feature>
<dbReference type="Gene3D" id="3.90.190.10">
    <property type="entry name" value="Protein tyrosine phosphatase superfamily"/>
    <property type="match status" value="2"/>
</dbReference>
<comment type="catalytic activity">
    <reaction evidence="17">
        <text>O-phospho-L-tyrosyl-[protein] + H2O = L-tyrosyl-[protein] + phosphate</text>
        <dbReference type="Rhea" id="RHEA:10684"/>
        <dbReference type="Rhea" id="RHEA-COMP:10136"/>
        <dbReference type="Rhea" id="RHEA-COMP:20101"/>
        <dbReference type="ChEBI" id="CHEBI:15377"/>
        <dbReference type="ChEBI" id="CHEBI:43474"/>
        <dbReference type="ChEBI" id="CHEBI:46858"/>
        <dbReference type="ChEBI" id="CHEBI:61978"/>
        <dbReference type="EC" id="3.1.3.48"/>
    </reaction>
</comment>
<dbReference type="SMART" id="SM01057">
    <property type="entry name" value="Carb_anhydrase"/>
    <property type="match status" value="1"/>
</dbReference>
<dbReference type="FunFam" id="2.60.40.10:FF:000313">
    <property type="entry name" value="Receptor-type tyrosine-protein phosphatase zeta"/>
    <property type="match status" value="1"/>
</dbReference>
<feature type="region of interest" description="Disordered" evidence="20">
    <location>
        <begin position="1141"/>
        <end position="1267"/>
    </location>
</feature>
<dbReference type="InterPro" id="IPR029021">
    <property type="entry name" value="Prot-tyrosine_phosphatase-like"/>
</dbReference>
<dbReference type="GO" id="GO:0007417">
    <property type="term" value="P:central nervous system development"/>
    <property type="evidence" value="ECO:0007669"/>
    <property type="project" value="UniProtKB-ARBA"/>
</dbReference>
<evidence type="ECO:0000256" key="20">
    <source>
        <dbReference type="SAM" id="MobiDB-lite"/>
    </source>
</evidence>
<dbReference type="ChiTaRS" id="PTPRZ1">
    <property type="organism name" value="human"/>
</dbReference>
<dbReference type="PROSITE" id="PS00383">
    <property type="entry name" value="TYR_PHOSPHATASE_1"/>
    <property type="match status" value="1"/>
</dbReference>
<dbReference type="InterPro" id="IPR003595">
    <property type="entry name" value="Tyr_Pase_cat"/>
</dbReference>
<dbReference type="PROSITE" id="PS50055">
    <property type="entry name" value="TYR_PHOSPHATASE_PTP"/>
    <property type="match status" value="2"/>
</dbReference>
<dbReference type="PRINTS" id="PR00700">
    <property type="entry name" value="PRTYPHPHTASE"/>
</dbReference>
<keyword evidence="15" id="KW-1015">Disulfide bond</keyword>
<evidence type="ECO:0000256" key="15">
    <source>
        <dbReference type="ARBA" id="ARBA00023157"/>
    </source>
</evidence>
<evidence type="ECO:0000256" key="5">
    <source>
        <dbReference type="ARBA" id="ARBA00022475"/>
    </source>
</evidence>
<dbReference type="Proteomes" id="UP000005640">
    <property type="component" value="Chromosome 7"/>
</dbReference>
<reference evidence="27" key="4">
    <citation type="submission" date="2025-08" db="UniProtKB">
        <authorList>
            <consortium name="Ensembl"/>
        </authorList>
    </citation>
    <scope>IDENTIFICATION</scope>
</reference>
<dbReference type="EC" id="3.1.3.48" evidence="4"/>
<evidence type="ECO:0000256" key="11">
    <source>
        <dbReference type="ARBA" id="ARBA00022801"/>
    </source>
</evidence>
<proteinExistence type="evidence at protein level"/>
<keyword evidence="29 30" id="KW-1267">Proteomics identification</keyword>
<evidence type="ECO:0000256" key="21">
    <source>
        <dbReference type="SAM" id="Phobius"/>
    </source>
</evidence>
<dbReference type="GO" id="GO:0005886">
    <property type="term" value="C:plasma membrane"/>
    <property type="evidence" value="ECO:0007669"/>
    <property type="project" value="UniProtKB-SubCell"/>
</dbReference>
<evidence type="ECO:0000256" key="19">
    <source>
        <dbReference type="ARBA" id="ARBA00068084"/>
    </source>
</evidence>
<evidence type="ECO:0000256" key="14">
    <source>
        <dbReference type="ARBA" id="ARBA00023136"/>
    </source>
</evidence>
<feature type="compositionally biased region" description="Polar residues" evidence="20">
    <location>
        <begin position="867"/>
        <end position="882"/>
    </location>
</feature>
<keyword evidence="16" id="KW-0325">Glycoprotein</keyword>
<keyword evidence="12" id="KW-0904">Protein phosphatase</keyword>
<dbReference type="Ensembl" id="ENST00000650681.1">
    <property type="protein sequence ID" value="ENSP00000498708.1"/>
    <property type="gene ID" value="ENSG00000106278.12"/>
</dbReference>
<dbReference type="CDD" id="cd00063">
    <property type="entry name" value="FN3"/>
    <property type="match status" value="1"/>
</dbReference>
<dbReference type="MassIVE" id="A0A494C0U4"/>
<feature type="region of interest" description="Disordered" evidence="20">
    <location>
        <begin position="1328"/>
        <end position="1365"/>
    </location>
</feature>
<dbReference type="Pfam" id="PF00102">
    <property type="entry name" value="Y_phosphatase"/>
    <property type="match status" value="2"/>
</dbReference>
<dbReference type="Gene3D" id="2.60.40.10">
    <property type="entry name" value="Immunoglobulins"/>
    <property type="match status" value="1"/>
</dbReference>
<name>A0A494C0U4_HUMAN</name>
<dbReference type="ExpressionAtlas" id="A0A494C0U4">
    <property type="expression patterns" value="baseline and differential"/>
</dbReference>
<feature type="signal peptide" evidence="22">
    <location>
        <begin position="1"/>
        <end position="22"/>
    </location>
</feature>
<feature type="region of interest" description="Disordered" evidence="20">
    <location>
        <begin position="477"/>
        <end position="507"/>
    </location>
</feature>
<evidence type="ECO:0000256" key="2">
    <source>
        <dbReference type="ARBA" id="ARBA00004613"/>
    </source>
</evidence>
<evidence type="ECO:0000256" key="22">
    <source>
        <dbReference type="SAM" id="SignalP"/>
    </source>
</evidence>
<dbReference type="VEuPathDB" id="HostDB:ENSG00000106278"/>
<dbReference type="OrthoDB" id="6022401at2759"/>
<keyword evidence="9 22" id="KW-0732">Signal</keyword>
<feature type="compositionally biased region" description="Basic and acidic residues" evidence="20">
    <location>
        <begin position="1194"/>
        <end position="1209"/>
    </location>
</feature>
<evidence type="ECO:0000256" key="18">
    <source>
        <dbReference type="ARBA" id="ARBA00059596"/>
    </source>
</evidence>
<feature type="compositionally biased region" description="Polar residues" evidence="20">
    <location>
        <begin position="1210"/>
        <end position="1223"/>
    </location>
</feature>
<feature type="transmembrane region" description="Helical" evidence="21">
    <location>
        <begin position="1381"/>
        <end position="1406"/>
    </location>
</feature>
<feature type="compositionally biased region" description="Acidic residues" evidence="20">
    <location>
        <begin position="1161"/>
        <end position="1176"/>
    </location>
</feature>
<dbReference type="SMART" id="SM00060">
    <property type="entry name" value="FN3"/>
    <property type="match status" value="1"/>
</dbReference>
<keyword evidence="5" id="KW-1003">Cell membrane</keyword>
<dbReference type="FunFam" id="3.90.190.10:FF:000016">
    <property type="entry name" value="receptor-type tyrosine-protein phosphatase gamma isoform X1"/>
    <property type="match status" value="1"/>
</dbReference>
<dbReference type="Ensembl" id="ENST00000650681.1">
    <property type="protein sequence ID" value="ENSP00000498708.1"/>
    <property type="gene ID" value="ENSG00000106278.13"/>
</dbReference>
<dbReference type="EMBL" id="AC006353">
    <property type="status" value="NOT_ANNOTATED_CDS"/>
    <property type="molecule type" value="Genomic_DNA"/>
</dbReference>
<dbReference type="InterPro" id="IPR041887">
    <property type="entry name" value="Alpha_CARP_receptor-type"/>
</dbReference>
<keyword evidence="10" id="KW-0677">Repeat</keyword>
<sequence length="2059" mass="227726">MRILKRFLACIQLLCVCRLDWANGYYRQQRKLVEEIGWSYTGALNQKNWGKKYPTCNSPKQSPINIDEDLTQVNVNLKKLKFQGWDKTSLENTFIHNTGKTVEINLTNDYRVSGGVSEMVFKASKITFHWGKCNMSSDGSEHSLEGQKFPLEMQIYCFDADRFSSFEEAVKGKGKLRALSILFEVGTEENLDFKAIIDGVESVSRFGKQAALDPFILLNLLPNSTDKYYIYNGSLTSPPCTDTVDWIVFKDTVSISESQLAVFCEVLTMQQSGYVMLMDYLQNNFREQQYKFSRQVFSSYTGKEEIHEAVCSSEPENVQADPENYTSLLVTWERPRVVYDTMIEKFAVLYQQLDGEDQTKHEFLTDGYQDLGAILNNLLPNMSYVLQIVAICTNGLYGKYSDQLIVDMPTDNPELDLFPELIGTEEIIKEEEEGKDIEEGAIVNPGRDSATNQIRKKEPQISTTTHYNRIGTKYNEAKTNRSPTRGSEFSGKGDVPNTSLNSTSQPVTKLATEKDISLTSQTVTELPPHTVEGTSASLNDGSKTVLRSPHMNLSGTAESLNTVSITEYEEESLLTSFKLDTGAEDSSGSSPATSAIPFISENISQGYIFSSENPETITYDVLIPESARNASEDSTSSGSEESLKDPSMEGNVWFPSSTDITAQPDVGSGRESFLQTNYTEIRVDESEKTTKSFSAGPVMSQGPSVTDLEMPHYSTFAYFPTEVTPHAFTPSSRQQDLVSTVNVVYSQTTQPVYNDGLTALNISSPVSVAEFTYTTSVFGDDNKALSKSEIIYGNETELQIPSFNEMVYPSESTVMPNMYDNVNKLNASLQETSVSISSTKGMFPGSLAHTTTKVFDHEISQVPENNFSVQPTHTVSQASGDTSLKPVLSANSEPASSDPASSEMLSPSTQLLFYETSASFSTEVLLQPSFQASDVDTLLKTVLPAVPSDPILVETPKVDKISSTMLHLIVSNSASSENMLHSTSVPVFDVSPTSHMHSASLQGLTISYASEKYEPVLLKSESSHQVVPSLYSNDELFQTANLEINQAHPPKGRHVFATPVLSIDEPLNTLINKLIHSDEILTSTKSSVTGKVFAGIPTVASDTFVSTDHSVPIGNGHVAITAVSPHRDGSVTSTKLLFPSKATSELSHSAKSDAGLVGGGEDGDTDDDGDDDDDDRGSDGLSIHKCMSCSSYRESQEKVMNDSDTHENSLMDQNNPISYSLSENSEEDNRVTSVSSDSQTGMDRSPGKSPSANGLSQKHNDGKEENDIQTGSALLPLSPESKAWAVLTSDEESGSGQGTSDSLNENETSTDFSFADTNEKDADGILAAGDSEITPGFPQSPTSSVTSENSEVFHVSEAEASNSSHESRIGLAEGLESEKKAVIPLVIVSALTFICLVVLVGILIYWRKCFQTAHFYLEDSTSPRVISTPPTPIFPISDDVGAIPIKHFPKHVADLHASSGFTEEFETLKEFYQEVQSCTVDLGITADSSNHPDNKHKNRYINIVAYDHSRVKLAQLAEKDGKLTDYINANYVDGYNRPKAYIAAQGPLKSTAEDFWRMIWEHNVEVIVMITNLVEKGRRKCDQYWPADGSEEYGNFLVTQKSVQVLAYYTVRNFTLRNTKIKKGSQKGRPSGRVVTQYHYTQWPDMGVPEYSLPVLTFVRKAAYAKRHAVGPVVVHCSAGVGRTGTYIVLDSMLQQIQHEGTVNIFGFLKHIRSQRNYLVQTEEQYVFIHDTLVEAILSKETEVLDSHIHAYVNALLIPGPAGKTKLEKQFQLLSQSNIQQSDYSAALKQCNREKNRTSSIIPVERSRVGISSLSGEGTDYINASYIMGYYQSNEFIITQHPLLHTIKDFWRMIWDHNAQLVVMIPDGQNMAEDEFVYWPNKDEPINCESFKVTLMAEEHKCLSNEEKLIIQDFILEATQDDYVLEVRHFQCPKWPNPDSPISKTFELISVIKEEAANRDGPMIVHDEHGGVTAGTFCALTTLMHQLEKENSVDVYQVAKMINLMRPGVFADIEQYQFLYKVILSLVSTRQEENPSTSLDSNGAALPDGNIAESLESLV</sequence>
<dbReference type="Pfam" id="PF00041">
    <property type="entry name" value="fn3"/>
    <property type="match status" value="1"/>
</dbReference>
<dbReference type="SMART" id="SM00194">
    <property type="entry name" value="PTPc"/>
    <property type="match status" value="2"/>
</dbReference>
<feature type="domain" description="Tyrosine specific protein phosphatases" evidence="24">
    <location>
        <begin position="1653"/>
        <end position="1727"/>
    </location>
</feature>
<dbReference type="PROSITE" id="PS50056">
    <property type="entry name" value="TYR_PHOSPHATASE_2"/>
    <property type="match status" value="2"/>
</dbReference>
<feature type="domain" description="Tyrosine specific protein phosphatases" evidence="24">
    <location>
        <begin position="1943"/>
        <end position="2017"/>
    </location>
</feature>
<dbReference type="InterPro" id="IPR016130">
    <property type="entry name" value="Tyr_Pase_AS"/>
</dbReference>
<dbReference type="PROSITE" id="PS50853">
    <property type="entry name" value="FN3"/>
    <property type="match status" value="1"/>
</dbReference>
<reference evidence="27 28" key="3">
    <citation type="journal article" date="2004" name="Nature">
        <title>Finishing the euchromatic sequence of the human genome.</title>
        <authorList>
            <consortium name="International Human Genome Sequencing Consortium"/>
        </authorList>
    </citation>
    <scope>NUCLEOTIDE SEQUENCE [LARGE SCALE GENOMIC DNA]</scope>
</reference>
<evidence type="ECO:0000256" key="17">
    <source>
        <dbReference type="ARBA" id="ARBA00051722"/>
    </source>
</evidence>
<dbReference type="FunFam" id="3.10.200.10:FF:000004">
    <property type="entry name" value="receptor-type tyrosine-protein phosphatase zeta isoform X1"/>
    <property type="match status" value="1"/>
</dbReference>
<evidence type="ECO:0000256" key="13">
    <source>
        <dbReference type="ARBA" id="ARBA00022989"/>
    </source>
</evidence>
<feature type="compositionally biased region" description="Polar residues" evidence="20">
    <location>
        <begin position="1231"/>
        <end position="1257"/>
    </location>
</feature>
<gene>
    <name evidence="27" type="primary">PTPRZ1</name>
</gene>
<keyword evidence="11" id="KW-0378">Hydrolase</keyword>
<feature type="domain" description="Tyrosine-protein phosphatase" evidence="23">
    <location>
        <begin position="1767"/>
        <end position="2026"/>
    </location>
</feature>
<evidence type="ECO:0000256" key="8">
    <source>
        <dbReference type="ARBA" id="ARBA00022692"/>
    </source>
</evidence>
<evidence type="ECO:0007829" key="30">
    <source>
        <dbReference type="ProteomicsDB" id="A0A494C0U4"/>
    </source>
</evidence>
<dbReference type="HGNC" id="HGNC:9685">
    <property type="gene designation" value="PTPRZ1"/>
</dbReference>
<dbReference type="InterPro" id="IPR050348">
    <property type="entry name" value="Protein-Tyr_Phosphatase"/>
</dbReference>
<evidence type="ECO:0000256" key="3">
    <source>
        <dbReference type="ARBA" id="ARBA00006246"/>
    </source>
</evidence>
<feature type="compositionally biased region" description="Polar residues" evidence="20">
    <location>
        <begin position="496"/>
        <end position="507"/>
    </location>
</feature>
<dbReference type="InterPro" id="IPR000242">
    <property type="entry name" value="PTP_cat"/>
</dbReference>
<feature type="compositionally biased region" description="Polar residues" evidence="20">
    <location>
        <begin position="1337"/>
        <end position="1350"/>
    </location>
</feature>
<evidence type="ECO:0000256" key="6">
    <source>
        <dbReference type="ARBA" id="ARBA00022525"/>
    </source>
</evidence>
<accession>A0A494C0U4</accession>
<keyword evidence="13 21" id="KW-1133">Transmembrane helix</keyword>
<dbReference type="InterPro" id="IPR036116">
    <property type="entry name" value="FN3_sf"/>
</dbReference>
<evidence type="ECO:0000256" key="1">
    <source>
        <dbReference type="ARBA" id="ARBA00004251"/>
    </source>
</evidence>
<reference evidence="27 28" key="1">
    <citation type="journal article" date="2001" name="Nature">
        <title>Initial sequencing and analysis of the human genome.</title>
        <authorList>
            <consortium name="International Human Genome Sequencing Consortium"/>
            <person name="Lander E.S."/>
            <person name="Linton L.M."/>
            <person name="Birren B."/>
            <person name="Nusbaum C."/>
            <person name="Zody M.C."/>
            <person name="Baldwin J."/>
            <person name="Devon K."/>
            <person name="Dewar K."/>
            <person name="Doyle M."/>
            <person name="FitzHugh W."/>
            <person name="Funke R."/>
            <person name="Gage D."/>
            <person name="Harris K."/>
            <person name="Heaford A."/>
            <person name="Howland J."/>
            <person name="Kann L."/>
            <person name="Lehoczky J."/>
            <person name="LeVine R."/>
            <person name="McEwan P."/>
            <person name="McKernan K."/>
            <person name="Meldrim J."/>
            <person name="Mesirov J.P."/>
            <person name="Miranda C."/>
            <person name="Morris W."/>
            <person name="Naylor J."/>
            <person name="Raymond C."/>
            <person name="Rosetti M."/>
            <person name="Santos R."/>
            <person name="Sheridan A."/>
            <person name="Sougnez C."/>
            <person name="Stange-Thomann N."/>
            <person name="Stojanovic N."/>
            <person name="Subramanian A."/>
            <person name="Wyman D."/>
            <person name="Rogers J."/>
            <person name="Sulston J."/>
            <person name="Ainscough R."/>
            <person name="Beck S."/>
            <person name="Bentley D."/>
            <person name="Burton J."/>
            <person name="Clee C."/>
            <person name="Carter N."/>
            <person name="Coulson A."/>
            <person name="Deadman R."/>
            <person name="Deloukas P."/>
            <person name="Dunham A."/>
            <person name="Dunham I."/>
            <person name="Durbin R."/>
            <person name="French L."/>
            <person name="Grafham D."/>
            <person name="Gregory S."/>
            <person name="Hubbard T."/>
            <person name="Humphray S."/>
            <person name="Hunt A."/>
            <person name="Jones M."/>
            <person name="Lloyd C."/>
            <person name="McMurray A."/>
            <person name="Matthews L."/>
            <person name="Mercer S."/>
            <person name="Milne S."/>
            <person name="Mullikin J.C."/>
            <person name="Mungall A."/>
            <person name="Plumb R."/>
            <person name="Ross M."/>
            <person name="Shownkeen R."/>
            <person name="Sims S."/>
            <person name="Waterston R.H."/>
            <person name="Wilson R.K."/>
            <person name="Hillier L.W."/>
            <person name="McPherson J.D."/>
            <person name="Marra M.A."/>
            <person name="Mardis E.R."/>
            <person name="Fulton L.A."/>
            <person name="Chinwalla A.T."/>
            <person name="Pepin K.H."/>
            <person name="Gish W.R."/>
            <person name="Chissoe S.L."/>
            <person name="Wendl M.C."/>
            <person name="Delehaunty K.D."/>
            <person name="Miner T.L."/>
            <person name="Delehaunty A."/>
            <person name="Kramer J.B."/>
            <person name="Cook L.L."/>
            <person name="Fulton R.S."/>
            <person name="Johnson D.L."/>
            <person name="Minx P.J."/>
            <person name="Clifton S.W."/>
            <person name="Hawkins T."/>
            <person name="Branscomb E."/>
            <person name="Predki P."/>
            <person name="Richardson P."/>
            <person name="Wenning S."/>
            <person name="Slezak T."/>
            <person name="Doggett N."/>
            <person name="Cheng J.F."/>
            <person name="Olsen A."/>
            <person name="Lucas S."/>
            <person name="Elkin C."/>
            <person name="Uberbacher E."/>
            <person name="Frazier M."/>
            <person name="Gibbs R.A."/>
            <person name="Muzny D.M."/>
            <person name="Scherer S.E."/>
            <person name="Bouck J.B."/>
            <person name="Sodergren E.J."/>
            <person name="Worley K.C."/>
            <person name="Rives C.M."/>
            <person name="Gorrell J.H."/>
            <person name="Metzker M.L."/>
            <person name="Naylor S.L."/>
            <person name="Kucherlapati R.S."/>
            <person name="Nelson D.L."/>
            <person name="Weinstock G.M."/>
            <person name="Sakaki Y."/>
            <person name="Fujiyama A."/>
            <person name="Hattori M."/>
            <person name="Yada T."/>
            <person name="Toyoda A."/>
            <person name="Itoh T."/>
            <person name="Kawagoe C."/>
            <person name="Watanabe H."/>
            <person name="Totoki Y."/>
            <person name="Taylor T."/>
            <person name="Weissenbach J."/>
            <person name="Heilig R."/>
            <person name="Saurin W."/>
            <person name="Artiguenave F."/>
            <person name="Brottier P."/>
            <person name="Bruls T."/>
            <person name="Pelletier E."/>
            <person name="Robert C."/>
            <person name="Wincker P."/>
            <person name="Smith D.R."/>
            <person name="Doucette-Stamm L."/>
            <person name="Rubenfield M."/>
            <person name="Weinstock K."/>
            <person name="Lee H.M."/>
            <person name="Dubois J."/>
            <person name="Rosenthal A."/>
            <person name="Platzer M."/>
            <person name="Nyakatura G."/>
            <person name="Taudien S."/>
            <person name="Rump A."/>
            <person name="Yang H."/>
            <person name="Yu J."/>
            <person name="Wang J."/>
            <person name="Huang G."/>
            <person name="Gu J."/>
            <person name="Hood L."/>
            <person name="Rowen L."/>
            <person name="Madan A."/>
            <person name="Qin S."/>
            <person name="Davis R.W."/>
            <person name="Federspiel N.A."/>
            <person name="Abola A.P."/>
            <person name="Proctor M.J."/>
            <person name="Myers R.M."/>
            <person name="Schmutz J."/>
            <person name="Dickson M."/>
            <person name="Grimwood J."/>
            <person name="Cox D.R."/>
            <person name="Olson M.V."/>
            <person name="Kaul R."/>
            <person name="Raymond C."/>
            <person name="Shimizu N."/>
            <person name="Kawasaki K."/>
            <person name="Minoshima S."/>
            <person name="Evans G.A."/>
            <person name="Athanasiou M."/>
            <person name="Schultz R."/>
            <person name="Roe B.A."/>
            <person name="Chen F."/>
            <person name="Pan H."/>
            <person name="Ramser J."/>
            <person name="Lehrach H."/>
            <person name="Reinhardt R."/>
            <person name="McCombie W.R."/>
            <person name="de la Bastide M."/>
            <person name="Dedhia N."/>
            <person name="Blocker H."/>
            <person name="Hornischer K."/>
            <person name="Nordsiek G."/>
            <person name="Agarwala R."/>
            <person name="Aravind L."/>
            <person name="Bailey J.A."/>
            <person name="Bateman A."/>
            <person name="Batzoglou S."/>
            <person name="Birney E."/>
            <person name="Bork P."/>
            <person name="Brown D.G."/>
            <person name="Burge C.B."/>
            <person name="Cerutti L."/>
            <person name="Chen H.C."/>
            <person name="Church D."/>
            <person name="Clamp M."/>
            <person name="Copley R.R."/>
            <person name="Doerks T."/>
            <person name="Eddy S.R."/>
            <person name="Eichler E.E."/>
            <person name="Furey T.S."/>
            <person name="Galagan J."/>
            <person name="Gilbert J.G."/>
            <person name="Harmon C."/>
            <person name="Hayashizaki Y."/>
            <person name="Haussler D."/>
            <person name="Hermjakob H."/>
            <person name="Hokamp K."/>
            <person name="Jang W."/>
            <person name="Johnson L.S."/>
            <person name="Jones T.A."/>
            <person name="Kasif S."/>
            <person name="Kaspryzk A."/>
            <person name="Kennedy S."/>
            <person name="Kent W.J."/>
            <person name="Kitts P."/>
            <person name="Koonin E.V."/>
            <person name="Korf I."/>
            <person name="Kulp D."/>
            <person name="Lancet D."/>
            <person name="Lowe T.M."/>
            <person name="McLysaght A."/>
            <person name="Mikkelsen T."/>
            <person name="Moran J.V."/>
            <person name="Mulder N."/>
            <person name="Pollara V.J."/>
            <person name="Ponting C.P."/>
            <person name="Schuler G."/>
            <person name="Schultz J."/>
            <person name="Slater G."/>
            <person name="Smit A.F."/>
            <person name="Stupka E."/>
            <person name="Szustakowski J."/>
            <person name="Thierry-Mieg D."/>
            <person name="Thierry-Mieg J."/>
            <person name="Wagner L."/>
            <person name="Wallis J."/>
            <person name="Wheeler R."/>
            <person name="Williams A."/>
            <person name="Wolf Y.I."/>
            <person name="Wolfe K.H."/>
            <person name="Yang S.P."/>
            <person name="Yeh R.F."/>
            <person name="Collins F."/>
            <person name="Guyer M.S."/>
            <person name="Peterson J."/>
            <person name="Felsenfeld A."/>
            <person name="Wetterstrand K.A."/>
            <person name="Patrinos A."/>
            <person name="Morgan M.J."/>
            <person name="de Jong P."/>
            <person name="Catanese J.J."/>
            <person name="Osoegawa K."/>
            <person name="Shizuya H."/>
            <person name="Choi S."/>
            <person name="Chen Y.J."/>
        </authorList>
    </citation>
    <scope>NUCLEOTIDE SEQUENCE [LARGE SCALE GENOMIC DNA]</scope>
</reference>
<feature type="chain" id="PRO_5019859982" description="Receptor-type tyrosine-protein phosphatase zeta" evidence="22">
    <location>
        <begin position="23"/>
        <end position="2059"/>
    </location>
</feature>
<protein>
    <recommendedName>
        <fullName evidence="19">Receptor-type tyrosine-protein phosphatase zeta</fullName>
        <ecNumber evidence="4">3.1.3.48</ecNumber>
    </recommendedName>
</protein>
<evidence type="ECO:0000259" key="23">
    <source>
        <dbReference type="PROSITE" id="PS50055"/>
    </source>
</evidence>
<reference evidence="27" key="5">
    <citation type="submission" date="2025-09" db="UniProtKB">
        <authorList>
            <consortium name="Ensembl"/>
        </authorList>
    </citation>
    <scope>IDENTIFICATION</scope>
</reference>
<organism evidence="27 28">
    <name type="scientific">Homo sapiens</name>
    <name type="common">Human</name>
    <dbReference type="NCBI Taxonomy" id="9606"/>
    <lineage>
        <taxon>Eukaryota</taxon>
        <taxon>Metazoa</taxon>
        <taxon>Chordata</taxon>
        <taxon>Craniata</taxon>
        <taxon>Vertebrata</taxon>
        <taxon>Euteleostomi</taxon>
        <taxon>Mammalia</taxon>
        <taxon>Eutheria</taxon>
        <taxon>Euarchontoglires</taxon>
        <taxon>Primates</taxon>
        <taxon>Haplorrhini</taxon>
        <taxon>Catarrhini</taxon>
        <taxon>Hominidae</taxon>
        <taxon>Homo</taxon>
    </lineage>
</organism>
<dbReference type="InterPro" id="IPR036398">
    <property type="entry name" value="CA_dom_sf"/>
</dbReference>
<dbReference type="OpenTargets" id="ENSG00000106278"/>
<dbReference type="InterPro" id="IPR001148">
    <property type="entry name" value="CA_dom"/>
</dbReference>
<comment type="subcellular location">
    <subcellularLocation>
        <location evidence="1">Cell membrane</location>
        <topology evidence="1">Single-pass type I membrane protein</topology>
    </subcellularLocation>
    <subcellularLocation>
        <location evidence="2">Secreted</location>
    </subcellularLocation>
</comment>
<feature type="compositionally biased region" description="Low complexity" evidence="20">
    <location>
        <begin position="889"/>
        <end position="903"/>
    </location>
</feature>
<comment type="function">
    <text evidence="18">Protein tyrosine phosphatase that negatively regulates oligodendrocyte precursor proliferation in the embryonic spinal cord. Required for normal differentiation of the precursor cells into mature, fully myelinating oligodendrocytes. May play a role in protecting oligondendrocytes against apoptosis. May play a role in the establishment of contextual memory, probably via the dephosphorylation of proteins that are part of important signaling cascades.</text>
</comment>
<feature type="domain" description="Fibronectin type-III" evidence="25">
    <location>
        <begin position="314"/>
        <end position="413"/>
    </location>
</feature>
<dbReference type="GO" id="GO:0005001">
    <property type="term" value="F:transmembrane receptor protein tyrosine phosphatase activity"/>
    <property type="evidence" value="ECO:0007669"/>
    <property type="project" value="UniProtKB-ARBA"/>
</dbReference>
<dbReference type="PANTHER" id="PTHR19134">
    <property type="entry name" value="RECEPTOR-TYPE TYROSINE-PROTEIN PHOSPHATASE"/>
    <property type="match status" value="1"/>
</dbReference>
<feature type="region of interest" description="Disordered" evidence="20">
    <location>
        <begin position="628"/>
        <end position="650"/>
    </location>
</feature>
<dbReference type="PANTHER" id="PTHR19134:SF461">
    <property type="entry name" value="RECEPTOR-TYPE TYROSINE-PROTEIN PHOSPHATASE ZETA"/>
    <property type="match status" value="1"/>
</dbReference>
<dbReference type="EMBL" id="AC073095">
    <property type="status" value="NOT_ANNOTATED_CDS"/>
    <property type="molecule type" value="Genomic_DNA"/>
</dbReference>
<dbReference type="EMBL" id="AC006020">
    <property type="status" value="NOT_ANNOTATED_CDS"/>
    <property type="molecule type" value="Genomic_DNA"/>
</dbReference>
<keyword evidence="6" id="KW-0964">Secreted</keyword>
<dbReference type="CDD" id="cd03122">
    <property type="entry name" value="alpha_CARP_receptor_like"/>
    <property type="match status" value="1"/>
</dbReference>
<feature type="domain" description="Alpha-carbonic anhydrase" evidence="26">
    <location>
        <begin position="36"/>
        <end position="300"/>
    </location>
</feature>
<keyword evidence="7" id="KW-0597">Phosphoprotein</keyword>
<evidence type="ECO:0000256" key="16">
    <source>
        <dbReference type="ARBA" id="ARBA00023180"/>
    </source>
</evidence>
<dbReference type="SMR" id="A0A494C0U4"/>
<dbReference type="FunFam" id="3.90.190.10:FF:000013">
    <property type="entry name" value="receptor-type tyrosine-protein phosphatase zeta isoform X1"/>
    <property type="match status" value="1"/>
</dbReference>
<dbReference type="Bgee" id="ENSG00000106278">
    <property type="expression patterns" value="Expressed in ventricular zone and 172 other cell types or tissues"/>
</dbReference>
<dbReference type="GO" id="GO:0005576">
    <property type="term" value="C:extracellular region"/>
    <property type="evidence" value="ECO:0007669"/>
    <property type="project" value="UniProtKB-SubCell"/>
</dbReference>
<dbReference type="Gene3D" id="3.10.200.10">
    <property type="entry name" value="Alpha carbonic anhydrase"/>
    <property type="match status" value="1"/>
</dbReference>
<dbReference type="InterPro" id="IPR000387">
    <property type="entry name" value="Tyr_Pase_dom"/>
</dbReference>
<keyword evidence="8 21" id="KW-0812">Transmembrane</keyword>
<evidence type="ECO:0000259" key="26">
    <source>
        <dbReference type="PROSITE" id="PS51144"/>
    </source>
</evidence>
<feature type="region of interest" description="Disordered" evidence="20">
    <location>
        <begin position="442"/>
        <end position="462"/>
    </location>
</feature>
<evidence type="ECO:0000256" key="9">
    <source>
        <dbReference type="ARBA" id="ARBA00022729"/>
    </source>
</evidence>
<feature type="domain" description="Tyrosine-protein phosphatase" evidence="23">
    <location>
        <begin position="1461"/>
        <end position="1736"/>
    </location>
</feature>
<dbReference type="InterPro" id="IPR003961">
    <property type="entry name" value="FN3_dom"/>
</dbReference>
<dbReference type="SUPFAM" id="SSF49265">
    <property type="entry name" value="Fibronectin type III"/>
    <property type="match status" value="1"/>
</dbReference>
<dbReference type="PROSITE" id="PS51144">
    <property type="entry name" value="ALPHA_CA_2"/>
    <property type="match status" value="1"/>
</dbReference>
<evidence type="ECO:0000256" key="10">
    <source>
        <dbReference type="ARBA" id="ARBA00022737"/>
    </source>
</evidence>
<evidence type="ECO:0007829" key="29">
    <source>
        <dbReference type="PeptideAtlas" id="A0A494C0U4"/>
    </source>
</evidence>
<dbReference type="Pfam" id="PF00194">
    <property type="entry name" value="Carb_anhydrase"/>
    <property type="match status" value="1"/>
</dbReference>
<keyword evidence="28" id="KW-1185">Reference proteome</keyword>